<feature type="transmembrane region" description="Helical" evidence="6">
    <location>
        <begin position="275"/>
        <end position="296"/>
    </location>
</feature>
<dbReference type="SUPFAM" id="SSF103473">
    <property type="entry name" value="MFS general substrate transporter"/>
    <property type="match status" value="1"/>
</dbReference>
<evidence type="ECO:0000313" key="7">
    <source>
        <dbReference type="EMBL" id="OQR70267.1"/>
    </source>
</evidence>
<feature type="transmembrane region" description="Helical" evidence="6">
    <location>
        <begin position="165"/>
        <end position="185"/>
    </location>
</feature>
<dbReference type="InterPro" id="IPR011701">
    <property type="entry name" value="MFS"/>
</dbReference>
<dbReference type="AlphaFoldDB" id="A0A1V9X9N2"/>
<dbReference type="STRING" id="418985.A0A1V9X9N2"/>
<dbReference type="InParanoid" id="A0A1V9X9N2"/>
<feature type="transmembrane region" description="Helical" evidence="6">
    <location>
        <begin position="62"/>
        <end position="83"/>
    </location>
</feature>
<evidence type="ECO:0000256" key="2">
    <source>
        <dbReference type="ARBA" id="ARBA00022448"/>
    </source>
</evidence>
<dbReference type="Pfam" id="PF07690">
    <property type="entry name" value="MFS_1"/>
    <property type="match status" value="1"/>
</dbReference>
<keyword evidence="3 6" id="KW-0812">Transmembrane</keyword>
<feature type="transmembrane region" description="Helical" evidence="6">
    <location>
        <begin position="205"/>
        <end position="224"/>
    </location>
</feature>
<accession>A0A1V9X9N2</accession>
<comment type="subcellular location">
    <subcellularLocation>
        <location evidence="1">Membrane</location>
        <topology evidence="1">Multi-pass membrane protein</topology>
    </subcellularLocation>
</comment>
<dbReference type="GO" id="GO:0016020">
    <property type="term" value="C:membrane"/>
    <property type="evidence" value="ECO:0007669"/>
    <property type="project" value="UniProtKB-SubCell"/>
</dbReference>
<dbReference type="OrthoDB" id="6511931at2759"/>
<sequence length="306" mass="33419">MLMAGLAIDGIFLSTMGFLSSIEDSTCFFVASIVVRLFEAVGFSICLTCYNTMVGAQFPDHLQIMVPLVETVFGFGIMMGPAVGGVLYDIGGYRLPFFVFGACSLLFACLAMAVLPNETNVPSSLVNKKERAILKNNFTDIQENIDKQPLPDQLKIKSLLCEWRIMYDVIAVVVCCFVIGFNGATLALRTKELGLFYASESSLVFFTYGIIYAISSLANGILSYRVEDCRLLVLLGVVIFCMGLALLGPLPILPIKPGESNELNIISLDLISFSSLWLLILSQALMGIGNGAIYNLSFVHTLKYVM</sequence>
<evidence type="ECO:0000313" key="8">
    <source>
        <dbReference type="Proteomes" id="UP000192247"/>
    </source>
</evidence>
<dbReference type="Gene3D" id="1.20.1250.20">
    <property type="entry name" value="MFS general substrate transporter like domains"/>
    <property type="match status" value="1"/>
</dbReference>
<reference evidence="7 8" key="1">
    <citation type="journal article" date="2017" name="Gigascience">
        <title>Draft genome of the honey bee ectoparasitic mite, Tropilaelaps mercedesae, is shaped by the parasitic life history.</title>
        <authorList>
            <person name="Dong X."/>
            <person name="Armstrong S.D."/>
            <person name="Xia D."/>
            <person name="Makepeace B.L."/>
            <person name="Darby A.C."/>
            <person name="Kadowaki T."/>
        </authorList>
    </citation>
    <scope>NUCLEOTIDE SEQUENCE [LARGE SCALE GENOMIC DNA]</scope>
    <source>
        <strain evidence="7">Wuxi-XJTLU</strain>
    </source>
</reference>
<protein>
    <recommendedName>
        <fullName evidence="9">MFS-type transporter SLC18B1-like</fullName>
    </recommendedName>
</protein>
<keyword evidence="8" id="KW-1185">Reference proteome</keyword>
<dbReference type="EMBL" id="MNPL01018080">
    <property type="protein sequence ID" value="OQR70267.1"/>
    <property type="molecule type" value="Genomic_DNA"/>
</dbReference>
<evidence type="ECO:0000256" key="3">
    <source>
        <dbReference type="ARBA" id="ARBA00022692"/>
    </source>
</evidence>
<keyword evidence="4 6" id="KW-1133">Transmembrane helix</keyword>
<comment type="caution">
    <text evidence="7">The sequence shown here is derived from an EMBL/GenBank/DDBJ whole genome shotgun (WGS) entry which is preliminary data.</text>
</comment>
<dbReference type="Proteomes" id="UP000192247">
    <property type="component" value="Unassembled WGS sequence"/>
</dbReference>
<dbReference type="InterPro" id="IPR050930">
    <property type="entry name" value="MFS_Vesicular_Transporter"/>
</dbReference>
<evidence type="ECO:0000256" key="6">
    <source>
        <dbReference type="SAM" id="Phobius"/>
    </source>
</evidence>
<feature type="transmembrane region" description="Helical" evidence="6">
    <location>
        <begin position="231"/>
        <end position="255"/>
    </location>
</feature>
<proteinExistence type="predicted"/>
<name>A0A1V9X9N2_9ACAR</name>
<evidence type="ECO:0000256" key="4">
    <source>
        <dbReference type="ARBA" id="ARBA00022989"/>
    </source>
</evidence>
<dbReference type="PANTHER" id="PTHR23506:SF26">
    <property type="entry name" value="MFS-TYPE TRANSPORTER SLC18B1"/>
    <property type="match status" value="1"/>
</dbReference>
<feature type="transmembrane region" description="Helical" evidence="6">
    <location>
        <begin position="95"/>
        <end position="115"/>
    </location>
</feature>
<evidence type="ECO:0000256" key="5">
    <source>
        <dbReference type="ARBA" id="ARBA00023136"/>
    </source>
</evidence>
<feature type="transmembrane region" description="Helical" evidence="6">
    <location>
        <begin position="28"/>
        <end position="50"/>
    </location>
</feature>
<organism evidence="7 8">
    <name type="scientific">Tropilaelaps mercedesae</name>
    <dbReference type="NCBI Taxonomy" id="418985"/>
    <lineage>
        <taxon>Eukaryota</taxon>
        <taxon>Metazoa</taxon>
        <taxon>Ecdysozoa</taxon>
        <taxon>Arthropoda</taxon>
        <taxon>Chelicerata</taxon>
        <taxon>Arachnida</taxon>
        <taxon>Acari</taxon>
        <taxon>Parasitiformes</taxon>
        <taxon>Mesostigmata</taxon>
        <taxon>Gamasina</taxon>
        <taxon>Dermanyssoidea</taxon>
        <taxon>Laelapidae</taxon>
        <taxon>Tropilaelaps</taxon>
    </lineage>
</organism>
<dbReference type="PANTHER" id="PTHR23506">
    <property type="entry name" value="GH10249P"/>
    <property type="match status" value="1"/>
</dbReference>
<dbReference type="InterPro" id="IPR036259">
    <property type="entry name" value="MFS_trans_sf"/>
</dbReference>
<dbReference type="GO" id="GO:0022857">
    <property type="term" value="F:transmembrane transporter activity"/>
    <property type="evidence" value="ECO:0007669"/>
    <property type="project" value="InterPro"/>
</dbReference>
<gene>
    <name evidence="7" type="ORF">BIW11_11735</name>
</gene>
<keyword evidence="5 6" id="KW-0472">Membrane</keyword>
<evidence type="ECO:0000256" key="1">
    <source>
        <dbReference type="ARBA" id="ARBA00004141"/>
    </source>
</evidence>
<keyword evidence="2" id="KW-0813">Transport</keyword>
<evidence type="ECO:0008006" key="9">
    <source>
        <dbReference type="Google" id="ProtNLM"/>
    </source>
</evidence>